<name>A0A8S3A463_9BILA</name>
<dbReference type="EMBL" id="CAJOBC010156819">
    <property type="protein sequence ID" value="CAF4687877.1"/>
    <property type="molecule type" value="Genomic_DNA"/>
</dbReference>
<proteinExistence type="predicted"/>
<dbReference type="OrthoDB" id="10510629at2759"/>
<sequence>TGITVAGQADGTYGDGSNQLHYPNSVFLDFNEDMYIVDQNNHRIQKWLKNAVSGTTVAGNGSDPNINNRLFYPRDVYVNNQIIYISDTIDDRIQCFMNGNLSSGRVLA</sequence>
<dbReference type="AlphaFoldDB" id="A0A8S3A463"/>
<dbReference type="Gene3D" id="2.120.10.30">
    <property type="entry name" value="TolB, C-terminal domain"/>
    <property type="match status" value="1"/>
</dbReference>
<reference evidence="1" key="1">
    <citation type="submission" date="2021-02" db="EMBL/GenBank/DDBJ databases">
        <authorList>
            <person name="Nowell W R."/>
        </authorList>
    </citation>
    <scope>NUCLEOTIDE SEQUENCE</scope>
</reference>
<protein>
    <submittedName>
        <fullName evidence="1">Uncharacterized protein</fullName>
    </submittedName>
</protein>
<accession>A0A8S3A463</accession>
<dbReference type="SUPFAM" id="SSF63829">
    <property type="entry name" value="Calcium-dependent phosphotriesterase"/>
    <property type="match status" value="1"/>
</dbReference>
<evidence type="ECO:0000313" key="2">
    <source>
        <dbReference type="Proteomes" id="UP000681722"/>
    </source>
</evidence>
<feature type="non-terminal residue" evidence="1">
    <location>
        <position position="1"/>
    </location>
</feature>
<evidence type="ECO:0000313" key="1">
    <source>
        <dbReference type="EMBL" id="CAF4687877.1"/>
    </source>
</evidence>
<gene>
    <name evidence="1" type="ORF">SRO942_LOCUS51197</name>
</gene>
<comment type="caution">
    <text evidence="1">The sequence shown here is derived from an EMBL/GenBank/DDBJ whole genome shotgun (WGS) entry which is preliminary data.</text>
</comment>
<dbReference type="InterPro" id="IPR011042">
    <property type="entry name" value="6-blade_b-propeller_TolB-like"/>
</dbReference>
<feature type="non-terminal residue" evidence="1">
    <location>
        <position position="108"/>
    </location>
</feature>
<organism evidence="1 2">
    <name type="scientific">Didymodactylos carnosus</name>
    <dbReference type="NCBI Taxonomy" id="1234261"/>
    <lineage>
        <taxon>Eukaryota</taxon>
        <taxon>Metazoa</taxon>
        <taxon>Spiralia</taxon>
        <taxon>Gnathifera</taxon>
        <taxon>Rotifera</taxon>
        <taxon>Eurotatoria</taxon>
        <taxon>Bdelloidea</taxon>
        <taxon>Philodinida</taxon>
        <taxon>Philodinidae</taxon>
        <taxon>Didymodactylos</taxon>
    </lineage>
</organism>
<dbReference type="Proteomes" id="UP000681722">
    <property type="component" value="Unassembled WGS sequence"/>
</dbReference>